<evidence type="ECO:0000313" key="1">
    <source>
        <dbReference type="EMBL" id="RUT48580.1"/>
    </source>
</evidence>
<gene>
    <name evidence="1" type="ORF">EJP82_01165</name>
</gene>
<comment type="caution">
    <text evidence="1">The sequence shown here is derived from an EMBL/GenBank/DDBJ whole genome shotgun (WGS) entry which is preliminary data.</text>
</comment>
<dbReference type="EMBL" id="RZNY01000001">
    <property type="protein sequence ID" value="RUT48580.1"/>
    <property type="molecule type" value="Genomic_DNA"/>
</dbReference>
<protein>
    <submittedName>
        <fullName evidence="1">Uncharacterized protein</fullName>
    </submittedName>
</protein>
<dbReference type="AlphaFoldDB" id="A0A433YFD0"/>
<evidence type="ECO:0000313" key="2">
    <source>
        <dbReference type="Proteomes" id="UP000279446"/>
    </source>
</evidence>
<dbReference type="Proteomes" id="UP000279446">
    <property type="component" value="Unassembled WGS sequence"/>
</dbReference>
<sequence length="70" mass="7985">MAKKIKIVQVAFNVMDPDQLQQYDYVRNRPNKSGYLKRLVQREMDGVSSVVMTKAIDASDNNDFSAEGFI</sequence>
<accession>A0A433YFD0</accession>
<name>A0A433YFD0_9BACL</name>
<keyword evidence="2" id="KW-1185">Reference proteome</keyword>
<organism evidence="1 2">
    <name type="scientific">Paenibacillus anaericanus</name>
    <dbReference type="NCBI Taxonomy" id="170367"/>
    <lineage>
        <taxon>Bacteria</taxon>
        <taxon>Bacillati</taxon>
        <taxon>Bacillota</taxon>
        <taxon>Bacilli</taxon>
        <taxon>Bacillales</taxon>
        <taxon>Paenibacillaceae</taxon>
        <taxon>Paenibacillus</taxon>
    </lineage>
</organism>
<proteinExistence type="predicted"/>
<dbReference type="RefSeq" id="WP_127190174.1">
    <property type="nucleotide sequence ID" value="NZ_RZNY01000001.1"/>
</dbReference>
<dbReference type="OrthoDB" id="2879907at2"/>
<reference evidence="1 2" key="1">
    <citation type="submission" date="2018-12" db="EMBL/GenBank/DDBJ databases">
        <authorList>
            <person name="Sun L."/>
            <person name="Chen Z."/>
        </authorList>
    </citation>
    <scope>NUCLEOTIDE SEQUENCE [LARGE SCALE GENOMIC DNA]</scope>
    <source>
        <strain evidence="1 2">DSM 15890</strain>
    </source>
</reference>